<reference evidence="1 2" key="1">
    <citation type="submission" date="2018-07" db="EMBL/GenBank/DDBJ databases">
        <title>Genome sequence of Erythrobacter strain YH-07, an antagonistic bacterium isolated from Yellow Sea.</title>
        <authorList>
            <person name="Tang T."/>
            <person name="Liu Q."/>
            <person name="Sun X."/>
        </authorList>
    </citation>
    <scope>NUCLEOTIDE SEQUENCE [LARGE SCALE GENOMIC DNA]</scope>
    <source>
        <strain evidence="1 2">YH-07</strain>
        <plasmid evidence="1 2">unnamed</plasmid>
    </source>
</reference>
<proteinExistence type="predicted"/>
<geneLocation type="plasmid" evidence="1 2">
    <name>unnamed</name>
</geneLocation>
<sequence>MGQPAYDPDQWWADNCLTDADMHAGKLVADGEGVTFRVDGLAYTQPDGTKFWKVRSLDGHDKFAGTADSFIASSRKGL</sequence>
<dbReference type="KEGG" id="err:DVR09_15370"/>
<accession>A0A345YIT1</accession>
<gene>
    <name evidence="1" type="ORF">DVR09_15370</name>
</gene>
<protein>
    <submittedName>
        <fullName evidence="1">Uncharacterized protein</fullName>
    </submittedName>
</protein>
<dbReference type="RefSeq" id="WP_115418146.1">
    <property type="nucleotide sequence ID" value="NZ_CP031358.1"/>
</dbReference>
<keyword evidence="2" id="KW-1185">Reference proteome</keyword>
<dbReference type="Proteomes" id="UP000254508">
    <property type="component" value="Plasmid unnamed"/>
</dbReference>
<dbReference type="AlphaFoldDB" id="A0A345YIT1"/>
<name>A0A345YIT1_9SPHN</name>
<organism evidence="1 2">
    <name type="scientific">Erythrobacter aureus</name>
    <dbReference type="NCBI Taxonomy" id="2182384"/>
    <lineage>
        <taxon>Bacteria</taxon>
        <taxon>Pseudomonadati</taxon>
        <taxon>Pseudomonadota</taxon>
        <taxon>Alphaproteobacteria</taxon>
        <taxon>Sphingomonadales</taxon>
        <taxon>Erythrobacteraceae</taxon>
        <taxon>Erythrobacter/Porphyrobacter group</taxon>
        <taxon>Erythrobacter</taxon>
    </lineage>
</organism>
<evidence type="ECO:0000313" key="2">
    <source>
        <dbReference type="Proteomes" id="UP000254508"/>
    </source>
</evidence>
<evidence type="ECO:0000313" key="1">
    <source>
        <dbReference type="EMBL" id="AXK43833.1"/>
    </source>
</evidence>
<keyword evidence="1" id="KW-0614">Plasmid</keyword>
<dbReference type="EMBL" id="CP031358">
    <property type="protein sequence ID" value="AXK43833.1"/>
    <property type="molecule type" value="Genomic_DNA"/>
</dbReference>